<evidence type="ECO:0000313" key="2">
    <source>
        <dbReference type="Proteomes" id="UP000593566"/>
    </source>
</evidence>
<proteinExistence type="predicted"/>
<dbReference type="InterPro" id="IPR036770">
    <property type="entry name" value="Ankyrin_rpt-contain_sf"/>
</dbReference>
<dbReference type="Gene3D" id="1.25.40.20">
    <property type="entry name" value="Ankyrin repeat-containing domain"/>
    <property type="match status" value="1"/>
</dbReference>
<name>A0A8H6CDC3_9LECA</name>
<dbReference type="GeneID" id="59330789"/>
<dbReference type="Proteomes" id="UP000593566">
    <property type="component" value="Unassembled WGS sequence"/>
</dbReference>
<accession>A0A8H6CDC3</accession>
<comment type="caution">
    <text evidence="1">The sequence shown here is derived from an EMBL/GenBank/DDBJ whole genome shotgun (WGS) entry which is preliminary data.</text>
</comment>
<sequence length="148" mass="15829">MLNFAPHPSAYIAHKRKILTETIWSIENTGFTVRKLPRRVPAEPVPKFLAHRAVYGSTALYAASTIATPQQSDSIEILTNAGAEPELEGGDHGTPLMGACATGRLSAVKEPVSKGAVICYTKAGETIGALRASKHFPDMGGWLLVGRF</sequence>
<organism evidence="1 2">
    <name type="scientific">Letharia lupina</name>
    <dbReference type="NCBI Taxonomy" id="560253"/>
    <lineage>
        <taxon>Eukaryota</taxon>
        <taxon>Fungi</taxon>
        <taxon>Dikarya</taxon>
        <taxon>Ascomycota</taxon>
        <taxon>Pezizomycotina</taxon>
        <taxon>Lecanoromycetes</taxon>
        <taxon>OSLEUM clade</taxon>
        <taxon>Lecanoromycetidae</taxon>
        <taxon>Lecanorales</taxon>
        <taxon>Lecanorineae</taxon>
        <taxon>Parmeliaceae</taxon>
        <taxon>Letharia</taxon>
    </lineage>
</organism>
<dbReference type="SUPFAM" id="SSF48403">
    <property type="entry name" value="Ankyrin repeat"/>
    <property type="match status" value="1"/>
</dbReference>
<dbReference type="EMBL" id="JACCJB010000014">
    <property type="protein sequence ID" value="KAF6221520.1"/>
    <property type="molecule type" value="Genomic_DNA"/>
</dbReference>
<evidence type="ECO:0000313" key="1">
    <source>
        <dbReference type="EMBL" id="KAF6221520.1"/>
    </source>
</evidence>
<protein>
    <submittedName>
        <fullName evidence="1">Uncharacterized protein</fullName>
    </submittedName>
</protein>
<keyword evidence="2" id="KW-1185">Reference proteome</keyword>
<reference evidence="1 2" key="1">
    <citation type="journal article" date="2020" name="Genomics">
        <title>Complete, high-quality genomes from long-read metagenomic sequencing of two wolf lichen thalli reveals enigmatic genome architecture.</title>
        <authorList>
            <person name="McKenzie S.K."/>
            <person name="Walston R.F."/>
            <person name="Allen J.L."/>
        </authorList>
    </citation>
    <scope>NUCLEOTIDE SEQUENCE [LARGE SCALE GENOMIC DNA]</scope>
    <source>
        <strain evidence="1">WasteWater1</strain>
    </source>
</reference>
<dbReference type="AlphaFoldDB" id="A0A8H6CDC3"/>
<gene>
    <name evidence="1" type="ORF">HO133_002376</name>
</gene>
<dbReference type="RefSeq" id="XP_037150955.1">
    <property type="nucleotide sequence ID" value="XM_037293302.1"/>
</dbReference>